<dbReference type="Pfam" id="PF00781">
    <property type="entry name" value="DAGK_cat"/>
    <property type="match status" value="1"/>
</dbReference>
<evidence type="ECO:0000256" key="4">
    <source>
        <dbReference type="ARBA" id="ARBA00022723"/>
    </source>
</evidence>
<dbReference type="PANTHER" id="PTHR11255">
    <property type="entry name" value="DIACYLGLYCEROL KINASE"/>
    <property type="match status" value="1"/>
</dbReference>
<dbReference type="GO" id="GO:0005524">
    <property type="term" value="F:ATP binding"/>
    <property type="evidence" value="ECO:0007669"/>
    <property type="project" value="UniProtKB-KW"/>
</dbReference>
<evidence type="ECO:0000256" key="9">
    <source>
        <dbReference type="ARBA" id="ARBA00022840"/>
    </source>
</evidence>
<evidence type="ECO:0000256" key="8">
    <source>
        <dbReference type="ARBA" id="ARBA00022833"/>
    </source>
</evidence>
<keyword evidence="11" id="KW-0472">Membrane</keyword>
<feature type="domain" description="DAGKc" evidence="13">
    <location>
        <begin position="213"/>
        <end position="354"/>
    </location>
</feature>
<evidence type="ECO:0000259" key="13">
    <source>
        <dbReference type="PROSITE" id="PS50146"/>
    </source>
</evidence>
<comment type="caution">
    <text evidence="14">The sequence shown here is derived from an EMBL/GenBank/DDBJ whole genome shotgun (WGS) entry which is preliminary data.</text>
</comment>
<accession>A0AAE1HXR2</accession>
<keyword evidence="9 10" id="KW-0067">ATP-binding</keyword>
<evidence type="ECO:0000256" key="5">
    <source>
        <dbReference type="ARBA" id="ARBA00022737"/>
    </source>
</evidence>
<sequence>MFNKLTDTTIMWPLIVMWDAGASSVIFQVSGVIIAFTISVSLVRFLTRDDHVPIRDASKRHNWQTTSMLNKICYCNVCEVLLAQGEGVFCDCCGVCAHVGCVTKADRSLKCKVVHCNDSSPFKHHWIKGNLCLGAVCDVCEEEAGTGCGLIDFSCCWCHRSIHLSCLASLGDVCDFGRFRALIVPPNCVEVETRRSSIRRKLRLRKVKSTGWLQWTPLIVMANCRSGSNDGAQVLATFRRVLNPAQCVDLAERPPEVALEWCQLLQQAGAKPIILVAGGDGTVGWVLNAVFSLHIEPAPPVAVIPLGTGNDLSRVLGWGKEFCPDLQPEEVMKRVMKAQIVQLDRWEVATKWANHLSHLGRIKKRLMYNYMSVGVDAQVTLDFHRTRESAFYIISSRIFNKMLYLLFGTQQVIEKGCRNLEERLELYLDGNRIELPEIESIVILNIPSWGAGCRLWDMLNPDEVGEQSICDGKLEVLALYSSFHMAQLQVGLSTPHHIGQASSLTIRFKDSLPVQVDGEPWLQRPCTISISRDGQATLLSRSEEK</sequence>
<keyword evidence="15" id="KW-1185">Reference proteome</keyword>
<name>A0AAE1HXR2_9NEOP</name>
<feature type="transmembrane region" description="Helical" evidence="11">
    <location>
        <begin position="20"/>
        <end position="46"/>
    </location>
</feature>
<evidence type="ECO:0000313" key="15">
    <source>
        <dbReference type="Proteomes" id="UP001219518"/>
    </source>
</evidence>
<dbReference type="GO" id="GO:0016020">
    <property type="term" value="C:membrane"/>
    <property type="evidence" value="ECO:0007669"/>
    <property type="project" value="TreeGrafter"/>
</dbReference>
<dbReference type="PROSITE" id="PS50081">
    <property type="entry name" value="ZF_DAG_PE_2"/>
    <property type="match status" value="2"/>
</dbReference>
<evidence type="ECO:0000256" key="10">
    <source>
        <dbReference type="RuleBase" id="RU361128"/>
    </source>
</evidence>
<protein>
    <recommendedName>
        <fullName evidence="10">Diacylglycerol kinase</fullName>
        <shortName evidence="10">DAG kinase</shortName>
        <ecNumber evidence="10">2.7.1.107</ecNumber>
    </recommendedName>
</protein>
<dbReference type="Pfam" id="PF00609">
    <property type="entry name" value="DAGK_acc"/>
    <property type="match status" value="1"/>
</dbReference>
<evidence type="ECO:0000259" key="12">
    <source>
        <dbReference type="PROSITE" id="PS50081"/>
    </source>
</evidence>
<keyword evidence="8" id="KW-0862">Zinc</keyword>
<dbReference type="SMART" id="SM00109">
    <property type="entry name" value="C1"/>
    <property type="match status" value="2"/>
</dbReference>
<evidence type="ECO:0000256" key="3">
    <source>
        <dbReference type="ARBA" id="ARBA00022679"/>
    </source>
</evidence>
<gene>
    <name evidence="14" type="ORF">KUF71_016822</name>
</gene>
<evidence type="ECO:0000256" key="2">
    <source>
        <dbReference type="ARBA" id="ARBA00009280"/>
    </source>
</evidence>
<dbReference type="GO" id="GO:0007200">
    <property type="term" value="P:phospholipase C-activating G protein-coupled receptor signaling pathway"/>
    <property type="evidence" value="ECO:0007669"/>
    <property type="project" value="InterPro"/>
</dbReference>
<comment type="catalytic activity">
    <reaction evidence="1 10">
        <text>a 1,2-diacyl-sn-glycerol + ATP = a 1,2-diacyl-sn-glycero-3-phosphate + ADP + H(+)</text>
        <dbReference type="Rhea" id="RHEA:10272"/>
        <dbReference type="ChEBI" id="CHEBI:15378"/>
        <dbReference type="ChEBI" id="CHEBI:17815"/>
        <dbReference type="ChEBI" id="CHEBI:30616"/>
        <dbReference type="ChEBI" id="CHEBI:58608"/>
        <dbReference type="ChEBI" id="CHEBI:456216"/>
        <dbReference type="EC" id="2.7.1.107"/>
    </reaction>
</comment>
<evidence type="ECO:0000256" key="7">
    <source>
        <dbReference type="ARBA" id="ARBA00022777"/>
    </source>
</evidence>
<feature type="domain" description="Phorbol-ester/DAG-type" evidence="12">
    <location>
        <begin position="60"/>
        <end position="111"/>
    </location>
</feature>
<dbReference type="InterPro" id="IPR000756">
    <property type="entry name" value="Diacylglycerol_kin_accessory"/>
</dbReference>
<keyword evidence="6 10" id="KW-0547">Nucleotide-binding</keyword>
<dbReference type="InterPro" id="IPR001206">
    <property type="entry name" value="Diacylglycerol_kinase_cat_dom"/>
</dbReference>
<dbReference type="SMART" id="SM00045">
    <property type="entry name" value="DAGKa"/>
    <property type="match status" value="1"/>
</dbReference>
<keyword evidence="11" id="KW-1133">Transmembrane helix</keyword>
<reference evidence="14" key="2">
    <citation type="journal article" date="2023" name="BMC Genomics">
        <title>Pest status, molecular evolution, and epigenetic factors derived from the genome assembly of Frankliniella fusca, a thysanopteran phytovirus vector.</title>
        <authorList>
            <person name="Catto M.A."/>
            <person name="Labadie P.E."/>
            <person name="Jacobson A.L."/>
            <person name="Kennedy G.G."/>
            <person name="Srinivasan R."/>
            <person name="Hunt B.G."/>
        </authorList>
    </citation>
    <scope>NUCLEOTIDE SEQUENCE</scope>
    <source>
        <strain evidence="14">PL_HMW_Pooled</strain>
    </source>
</reference>
<evidence type="ECO:0000256" key="6">
    <source>
        <dbReference type="ARBA" id="ARBA00022741"/>
    </source>
</evidence>
<dbReference type="EMBL" id="JAHWGI010001337">
    <property type="protein sequence ID" value="KAK3928575.1"/>
    <property type="molecule type" value="Genomic_DNA"/>
</dbReference>
<organism evidence="14 15">
    <name type="scientific">Frankliniella fusca</name>
    <dbReference type="NCBI Taxonomy" id="407009"/>
    <lineage>
        <taxon>Eukaryota</taxon>
        <taxon>Metazoa</taxon>
        <taxon>Ecdysozoa</taxon>
        <taxon>Arthropoda</taxon>
        <taxon>Hexapoda</taxon>
        <taxon>Insecta</taxon>
        <taxon>Pterygota</taxon>
        <taxon>Neoptera</taxon>
        <taxon>Paraneoptera</taxon>
        <taxon>Thysanoptera</taxon>
        <taxon>Terebrantia</taxon>
        <taxon>Thripoidea</taxon>
        <taxon>Thripidae</taxon>
        <taxon>Frankliniella</taxon>
    </lineage>
</organism>
<dbReference type="Gene3D" id="3.40.50.10330">
    <property type="entry name" value="Probable inorganic polyphosphate/atp-NAD kinase, domain 1"/>
    <property type="match status" value="1"/>
</dbReference>
<dbReference type="SMART" id="SM00046">
    <property type="entry name" value="DAGKc"/>
    <property type="match status" value="1"/>
</dbReference>
<dbReference type="AlphaFoldDB" id="A0AAE1HXR2"/>
<keyword evidence="5" id="KW-0677">Repeat</keyword>
<dbReference type="PANTHER" id="PTHR11255:SF118">
    <property type="entry name" value="DIACYLGLYCEROL KINASE EPSILON"/>
    <property type="match status" value="1"/>
</dbReference>
<keyword evidence="7 10" id="KW-0418">Kinase</keyword>
<proteinExistence type="inferred from homology"/>
<keyword evidence="11" id="KW-0812">Transmembrane</keyword>
<dbReference type="EC" id="2.7.1.107" evidence="10"/>
<dbReference type="InterPro" id="IPR046349">
    <property type="entry name" value="C1-like_sf"/>
</dbReference>
<comment type="similarity">
    <text evidence="2 10">Belongs to the eukaryotic diacylglycerol kinase family.</text>
</comment>
<dbReference type="InterPro" id="IPR037607">
    <property type="entry name" value="DGK"/>
</dbReference>
<keyword evidence="3 10" id="KW-0808">Transferase</keyword>
<dbReference type="InterPro" id="IPR017438">
    <property type="entry name" value="ATP-NAD_kinase_N"/>
</dbReference>
<dbReference type="PROSITE" id="PS50146">
    <property type="entry name" value="DAGK"/>
    <property type="match status" value="1"/>
</dbReference>
<dbReference type="Gene3D" id="2.60.200.40">
    <property type="match status" value="1"/>
</dbReference>
<evidence type="ECO:0000313" key="14">
    <source>
        <dbReference type="EMBL" id="KAK3928575.1"/>
    </source>
</evidence>
<keyword evidence="4" id="KW-0479">Metal-binding</keyword>
<dbReference type="CDD" id="cd20801">
    <property type="entry name" value="C1_DGKepsilon_typeIII_rpt1"/>
    <property type="match status" value="1"/>
</dbReference>
<dbReference type="SUPFAM" id="SSF111331">
    <property type="entry name" value="NAD kinase/diacylglycerol kinase-like"/>
    <property type="match status" value="1"/>
</dbReference>
<dbReference type="InterPro" id="IPR016064">
    <property type="entry name" value="NAD/diacylglycerol_kinase_sf"/>
</dbReference>
<reference evidence="14" key="1">
    <citation type="submission" date="2021-07" db="EMBL/GenBank/DDBJ databases">
        <authorList>
            <person name="Catto M.A."/>
            <person name="Jacobson A."/>
            <person name="Kennedy G."/>
            <person name="Labadie P."/>
            <person name="Hunt B.G."/>
            <person name="Srinivasan R."/>
        </authorList>
    </citation>
    <scope>NUCLEOTIDE SEQUENCE</scope>
    <source>
        <strain evidence="14">PL_HMW_Pooled</strain>
        <tissue evidence="14">Head</tissue>
    </source>
</reference>
<dbReference type="Proteomes" id="UP001219518">
    <property type="component" value="Unassembled WGS sequence"/>
</dbReference>
<dbReference type="PROSITE" id="PS00479">
    <property type="entry name" value="ZF_DAG_PE_1"/>
    <property type="match status" value="1"/>
</dbReference>
<dbReference type="GO" id="GO:0004143">
    <property type="term" value="F:ATP-dependent diacylglycerol kinase activity"/>
    <property type="evidence" value="ECO:0007669"/>
    <property type="project" value="UniProtKB-EC"/>
</dbReference>
<evidence type="ECO:0000256" key="1">
    <source>
        <dbReference type="ARBA" id="ARBA00001383"/>
    </source>
</evidence>
<dbReference type="Gene3D" id="3.30.60.20">
    <property type="match status" value="1"/>
</dbReference>
<dbReference type="GO" id="GO:0046872">
    <property type="term" value="F:metal ion binding"/>
    <property type="evidence" value="ECO:0007669"/>
    <property type="project" value="UniProtKB-KW"/>
</dbReference>
<evidence type="ECO:0000256" key="11">
    <source>
        <dbReference type="SAM" id="Phobius"/>
    </source>
</evidence>
<feature type="domain" description="Phorbol-ester/DAG-type" evidence="12">
    <location>
        <begin position="123"/>
        <end position="174"/>
    </location>
</feature>
<dbReference type="InterPro" id="IPR002219">
    <property type="entry name" value="PKC_DAG/PE"/>
</dbReference>
<dbReference type="SUPFAM" id="SSF57889">
    <property type="entry name" value="Cysteine-rich domain"/>
    <property type="match status" value="1"/>
</dbReference>